<feature type="transmembrane region" description="Helical" evidence="1">
    <location>
        <begin position="95"/>
        <end position="116"/>
    </location>
</feature>
<comment type="caution">
    <text evidence="2">The sequence shown here is derived from an EMBL/GenBank/DDBJ whole genome shotgun (WGS) entry which is preliminary data.</text>
</comment>
<evidence type="ECO:0000313" key="2">
    <source>
        <dbReference type="EMBL" id="MDN4484355.1"/>
    </source>
</evidence>
<feature type="transmembrane region" description="Helical" evidence="1">
    <location>
        <begin position="68"/>
        <end position="89"/>
    </location>
</feature>
<gene>
    <name evidence="2" type="ORF">QQ002_12460</name>
</gene>
<feature type="transmembrane region" description="Helical" evidence="1">
    <location>
        <begin position="39"/>
        <end position="56"/>
    </location>
</feature>
<dbReference type="RefSeq" id="WP_301160960.1">
    <property type="nucleotide sequence ID" value="NZ_JAUHQB010000011.1"/>
</dbReference>
<evidence type="ECO:0000313" key="3">
    <source>
        <dbReference type="Proteomes" id="UP001172756"/>
    </source>
</evidence>
<dbReference type="AlphaFoldDB" id="A0AB35MKL1"/>
<dbReference type="EMBL" id="JAUHQB010000011">
    <property type="protein sequence ID" value="MDN4484355.1"/>
    <property type="molecule type" value="Genomic_DNA"/>
</dbReference>
<protein>
    <submittedName>
        <fullName evidence="2">Uncharacterized protein</fullName>
    </submittedName>
</protein>
<organism evidence="2 3">
    <name type="scientific">Demequina lignilytica</name>
    <dbReference type="NCBI Taxonomy" id="3051663"/>
    <lineage>
        <taxon>Bacteria</taxon>
        <taxon>Bacillati</taxon>
        <taxon>Actinomycetota</taxon>
        <taxon>Actinomycetes</taxon>
        <taxon>Micrococcales</taxon>
        <taxon>Demequinaceae</taxon>
        <taxon>Demequina</taxon>
    </lineage>
</organism>
<evidence type="ECO:0000256" key="1">
    <source>
        <dbReference type="SAM" id="Phobius"/>
    </source>
</evidence>
<dbReference type="Proteomes" id="UP001172756">
    <property type="component" value="Unassembled WGS sequence"/>
</dbReference>
<name>A0AB35MKL1_9MICO</name>
<proteinExistence type="predicted"/>
<sequence>MIASGRDVVATIVVGGAMALAWAHVSGADWPLVGSARTTAGLVYVLGVIACASGSAEAWQQDRSRRRWYHPLGSLTSLAATAALVWALISGSSAAVVMLAIVVAVKWAFATVRHLVTPARSPA</sequence>
<accession>A0AB35MKL1</accession>
<keyword evidence="1" id="KW-0812">Transmembrane</keyword>
<reference evidence="2 3" key="1">
    <citation type="submission" date="2023-06" db="EMBL/GenBank/DDBJ databases">
        <title>SYSU T0a273.</title>
        <authorList>
            <person name="Gao L."/>
            <person name="Fang B.-Z."/>
            <person name="Li W.-J."/>
        </authorList>
    </citation>
    <scope>NUCLEOTIDE SEQUENCE [LARGE SCALE GENOMIC DNA]</scope>
    <source>
        <strain evidence="2 3">SYSU T0a273</strain>
    </source>
</reference>
<keyword evidence="1" id="KW-1133">Transmembrane helix</keyword>
<keyword evidence="1" id="KW-0472">Membrane</keyword>